<reference evidence="2" key="1">
    <citation type="submission" date="2017-06" db="EMBL/GenBank/DDBJ databases">
        <title>Genome analysis of Fimbriiglobus ruber SP5, the first member of the order Planctomycetales with confirmed chitinolytic capability.</title>
        <authorList>
            <person name="Ravin N.V."/>
            <person name="Rakitin A.L."/>
            <person name="Ivanova A.A."/>
            <person name="Beletsky A.V."/>
            <person name="Kulichevskaya I.S."/>
            <person name="Mardanov A.V."/>
            <person name="Dedysh S.N."/>
        </authorList>
    </citation>
    <scope>NUCLEOTIDE SEQUENCE [LARGE SCALE GENOMIC DNA]</scope>
    <source>
        <strain evidence="2">SP5</strain>
    </source>
</reference>
<sequence>MEIGGGIGLLALHMGMYAERVYCIEANPIWSSSFIASLLVNKPKHVSYLFGSADEFAGQIKGDVALFCTHSGLDSMKDAAAMFAPIVFDVYGELIASNPGAFNKTAARLRKIA</sequence>
<evidence type="ECO:0008006" key="3">
    <source>
        <dbReference type="Google" id="ProtNLM"/>
    </source>
</evidence>
<gene>
    <name evidence="1" type="ORF">FRUB_04170</name>
</gene>
<organism evidence="1 2">
    <name type="scientific">Fimbriiglobus ruber</name>
    <dbReference type="NCBI Taxonomy" id="1908690"/>
    <lineage>
        <taxon>Bacteria</taxon>
        <taxon>Pseudomonadati</taxon>
        <taxon>Planctomycetota</taxon>
        <taxon>Planctomycetia</taxon>
        <taxon>Gemmatales</taxon>
        <taxon>Gemmataceae</taxon>
        <taxon>Fimbriiglobus</taxon>
    </lineage>
</organism>
<keyword evidence="2" id="KW-1185">Reference proteome</keyword>
<dbReference type="Proteomes" id="UP000214646">
    <property type="component" value="Unassembled WGS sequence"/>
</dbReference>
<dbReference type="EMBL" id="NIDE01000005">
    <property type="protein sequence ID" value="OWK42092.1"/>
    <property type="molecule type" value="Genomic_DNA"/>
</dbReference>
<dbReference type="AlphaFoldDB" id="A0A225DL04"/>
<comment type="caution">
    <text evidence="1">The sequence shown here is derived from an EMBL/GenBank/DDBJ whole genome shotgun (WGS) entry which is preliminary data.</text>
</comment>
<dbReference type="SUPFAM" id="SSF53335">
    <property type="entry name" value="S-adenosyl-L-methionine-dependent methyltransferases"/>
    <property type="match status" value="1"/>
</dbReference>
<name>A0A225DL04_9BACT</name>
<accession>A0A225DL04</accession>
<evidence type="ECO:0000313" key="1">
    <source>
        <dbReference type="EMBL" id="OWK42092.1"/>
    </source>
</evidence>
<evidence type="ECO:0000313" key="2">
    <source>
        <dbReference type="Proteomes" id="UP000214646"/>
    </source>
</evidence>
<dbReference type="InterPro" id="IPR029063">
    <property type="entry name" value="SAM-dependent_MTases_sf"/>
</dbReference>
<protein>
    <recommendedName>
        <fullName evidence="3">Methyltransferase small domain-containing protein</fullName>
    </recommendedName>
</protein>
<proteinExistence type="predicted"/>